<dbReference type="GO" id="GO:0008168">
    <property type="term" value="F:methyltransferase activity"/>
    <property type="evidence" value="ECO:0007669"/>
    <property type="project" value="UniProtKB-KW"/>
</dbReference>
<evidence type="ECO:0000256" key="1">
    <source>
        <dbReference type="PROSITE-ProRule" id="PRU00464"/>
    </source>
</evidence>
<dbReference type="Proteomes" id="UP001567350">
    <property type="component" value="Unassembled WGS sequence"/>
</dbReference>
<proteinExistence type="predicted"/>
<keyword evidence="3" id="KW-0808">Transferase</keyword>
<comment type="caution">
    <text evidence="3">The sequence shown here is derived from an EMBL/GenBank/DDBJ whole genome shotgun (WGS) entry which is preliminary data.</text>
</comment>
<accession>A0ABV4I7V4</accession>
<keyword evidence="4" id="KW-1185">Reference proteome</keyword>
<dbReference type="InterPro" id="IPR026026">
    <property type="entry name" value="HIT_Hint"/>
</dbReference>
<protein>
    <submittedName>
        <fullName evidence="3">HIT family protein</fullName>
        <ecNumber evidence="3">2.1.1.-</ecNumber>
    </submittedName>
</protein>
<dbReference type="Pfam" id="PF01230">
    <property type="entry name" value="HIT"/>
    <property type="match status" value="1"/>
</dbReference>
<dbReference type="InterPro" id="IPR036265">
    <property type="entry name" value="HIT-like_sf"/>
</dbReference>
<evidence type="ECO:0000313" key="3">
    <source>
        <dbReference type="EMBL" id="MEZ2737940.1"/>
    </source>
</evidence>
<organism evidence="3 4">
    <name type="scientific">Comamonas jiangduensis</name>
    <dbReference type="NCBI Taxonomy" id="1194168"/>
    <lineage>
        <taxon>Bacteria</taxon>
        <taxon>Pseudomonadati</taxon>
        <taxon>Pseudomonadota</taxon>
        <taxon>Betaproteobacteria</taxon>
        <taxon>Burkholderiales</taxon>
        <taxon>Comamonadaceae</taxon>
        <taxon>Comamonas</taxon>
    </lineage>
</organism>
<gene>
    <name evidence="3" type="ORF">ACBP88_00460</name>
</gene>
<name>A0ABV4I7V4_9BURK</name>
<dbReference type="SUPFAM" id="SSF54197">
    <property type="entry name" value="HIT-like"/>
    <property type="match status" value="1"/>
</dbReference>
<feature type="domain" description="HIT" evidence="2">
    <location>
        <begin position="7"/>
        <end position="109"/>
    </location>
</feature>
<dbReference type="RefSeq" id="WP_370890096.1">
    <property type="nucleotide sequence ID" value="NZ_JBGJLR010000001.1"/>
</dbReference>
<dbReference type="EMBL" id="JBGJLR010000001">
    <property type="protein sequence ID" value="MEZ2737940.1"/>
    <property type="molecule type" value="Genomic_DNA"/>
</dbReference>
<dbReference type="Gene3D" id="3.30.428.10">
    <property type="entry name" value="HIT-like"/>
    <property type="match status" value="1"/>
</dbReference>
<dbReference type="EC" id="2.1.1.-" evidence="3"/>
<feature type="short sequence motif" description="Histidine triad motif" evidence="1">
    <location>
        <begin position="94"/>
        <end position="98"/>
    </location>
</feature>
<evidence type="ECO:0000259" key="2">
    <source>
        <dbReference type="PROSITE" id="PS51084"/>
    </source>
</evidence>
<dbReference type="PIRSF" id="PIRSF000714">
    <property type="entry name" value="HIT"/>
    <property type="match status" value="1"/>
</dbReference>
<dbReference type="PROSITE" id="PS51084">
    <property type="entry name" value="HIT_2"/>
    <property type="match status" value="1"/>
</dbReference>
<keyword evidence="3" id="KW-0489">Methyltransferase</keyword>
<evidence type="ECO:0000313" key="4">
    <source>
        <dbReference type="Proteomes" id="UP001567350"/>
    </source>
</evidence>
<sequence length="148" mass="16135">MAADNAAAGCVLCREAGGLPVWQGAQLRVIRAQEEGFPAFYRVIWTAHVAELSDLSDADRNTCMAVVAAVERVLRERLAPTKINLAALGNMVAHLHWHVIARYDWDSHFPASVWASPLRARDLAREAQLQHELAACDAAIAQALAGWA</sequence>
<dbReference type="InterPro" id="IPR011146">
    <property type="entry name" value="HIT-like"/>
</dbReference>
<dbReference type="GO" id="GO:0032259">
    <property type="term" value="P:methylation"/>
    <property type="evidence" value="ECO:0007669"/>
    <property type="project" value="UniProtKB-KW"/>
</dbReference>
<reference evidence="3 4" key="1">
    <citation type="submission" date="2024-08" db="EMBL/GenBank/DDBJ databases">
        <authorList>
            <person name="Feng Z."/>
            <person name="Ronholm J."/>
        </authorList>
    </citation>
    <scope>NUCLEOTIDE SEQUENCE [LARGE SCALE GENOMIC DNA]</scope>
    <source>
        <strain evidence="3 4">4-AB0-8</strain>
    </source>
</reference>